<dbReference type="CDD" id="cd06550">
    <property type="entry name" value="TM_ABC_iron-siderophores_like"/>
    <property type="match status" value="1"/>
</dbReference>
<evidence type="ECO:0000256" key="1">
    <source>
        <dbReference type="ARBA" id="ARBA00004651"/>
    </source>
</evidence>
<keyword evidence="6 8" id="KW-1133">Transmembrane helix</keyword>
<evidence type="ECO:0000256" key="8">
    <source>
        <dbReference type="SAM" id="Phobius"/>
    </source>
</evidence>
<protein>
    <submittedName>
        <fullName evidence="9">Iron ABC transporter permease</fullName>
    </submittedName>
</protein>
<accession>A0A2S9IDC1</accession>
<dbReference type="RefSeq" id="WP_105592437.1">
    <property type="nucleotide sequence ID" value="NZ_PDET01000005.1"/>
</dbReference>
<evidence type="ECO:0000256" key="4">
    <source>
        <dbReference type="ARBA" id="ARBA00022475"/>
    </source>
</evidence>
<evidence type="ECO:0000256" key="2">
    <source>
        <dbReference type="ARBA" id="ARBA00007935"/>
    </source>
</evidence>
<keyword evidence="7 8" id="KW-0472">Membrane</keyword>
<keyword evidence="5 8" id="KW-0812">Transmembrane</keyword>
<feature type="transmembrane region" description="Helical" evidence="8">
    <location>
        <begin position="266"/>
        <end position="288"/>
    </location>
</feature>
<organism evidence="9 10">
    <name type="scientific">Pantoea coffeiphila</name>
    <dbReference type="NCBI Taxonomy" id="1465635"/>
    <lineage>
        <taxon>Bacteria</taxon>
        <taxon>Pseudomonadati</taxon>
        <taxon>Pseudomonadota</taxon>
        <taxon>Gammaproteobacteria</taxon>
        <taxon>Enterobacterales</taxon>
        <taxon>Erwiniaceae</taxon>
        <taxon>Pantoea</taxon>
    </lineage>
</organism>
<dbReference type="SUPFAM" id="SSF81345">
    <property type="entry name" value="ABC transporter involved in vitamin B12 uptake, BtuC"/>
    <property type="match status" value="1"/>
</dbReference>
<dbReference type="InterPro" id="IPR037294">
    <property type="entry name" value="ABC_BtuC-like"/>
</dbReference>
<evidence type="ECO:0000256" key="6">
    <source>
        <dbReference type="ARBA" id="ARBA00022989"/>
    </source>
</evidence>
<feature type="transmembrane region" description="Helical" evidence="8">
    <location>
        <begin position="295"/>
        <end position="312"/>
    </location>
</feature>
<dbReference type="Proteomes" id="UP000239181">
    <property type="component" value="Unassembled WGS sequence"/>
</dbReference>
<dbReference type="Pfam" id="PF01032">
    <property type="entry name" value="FecCD"/>
    <property type="match status" value="1"/>
</dbReference>
<evidence type="ECO:0000313" key="9">
    <source>
        <dbReference type="EMBL" id="PRD15724.1"/>
    </source>
</evidence>
<dbReference type="GO" id="GO:0033214">
    <property type="term" value="P:siderophore-iron import into cell"/>
    <property type="evidence" value="ECO:0007669"/>
    <property type="project" value="TreeGrafter"/>
</dbReference>
<evidence type="ECO:0000313" key="10">
    <source>
        <dbReference type="Proteomes" id="UP000239181"/>
    </source>
</evidence>
<feature type="transmembrane region" description="Helical" evidence="8">
    <location>
        <begin position="51"/>
        <end position="68"/>
    </location>
</feature>
<keyword evidence="10" id="KW-1185">Reference proteome</keyword>
<feature type="transmembrane region" description="Helical" evidence="8">
    <location>
        <begin position="104"/>
        <end position="125"/>
    </location>
</feature>
<dbReference type="PANTHER" id="PTHR30472">
    <property type="entry name" value="FERRIC ENTEROBACTIN TRANSPORT SYSTEM PERMEASE PROTEIN"/>
    <property type="match status" value="1"/>
</dbReference>
<feature type="transmembrane region" description="Helical" evidence="8">
    <location>
        <begin position="183"/>
        <end position="202"/>
    </location>
</feature>
<sequence length="319" mass="34217">MRSFAFTAGLALLLGLTVFSLFVGVSRVTLISLWTDPEMREILLISRFPRTAALLLAGSAMSVAGLIMQMLTQNRFVEPSVVGTTQSASLGLLLVMIVSPAAPIMLKMGVASLFALFGTALFMLLINRIRMKSSLMVPLAGIMLGAVFSAVTTFLAMKFDLLQALGAWESGDFSSVMQGRYELLWGVGIITLLAALIADRFTVAGMGRDFSVNIGLRYQQTMLIGMAMIALISGVVIVVVGVLPFLGLIVPNIVSLVLGDNLRRTVPWVALLGAMLVLACDIIGRLIIHPFEIPVSALLGVLGAVIFLVLIVRSKRRVH</sequence>
<dbReference type="PANTHER" id="PTHR30472:SF27">
    <property type="entry name" value="PETROBACTIN IMPORT SYSTEM PERMEASE PROTEIN YCLN"/>
    <property type="match status" value="1"/>
</dbReference>
<dbReference type="Gene3D" id="1.10.3470.10">
    <property type="entry name" value="ABC transporter involved in vitamin B12 uptake, BtuC"/>
    <property type="match status" value="1"/>
</dbReference>
<dbReference type="OrthoDB" id="9811975at2"/>
<evidence type="ECO:0000256" key="5">
    <source>
        <dbReference type="ARBA" id="ARBA00022692"/>
    </source>
</evidence>
<dbReference type="InterPro" id="IPR000522">
    <property type="entry name" value="ABC_transptr_permease_BtuC"/>
</dbReference>
<evidence type="ECO:0000256" key="7">
    <source>
        <dbReference type="ARBA" id="ARBA00023136"/>
    </source>
</evidence>
<gene>
    <name evidence="9" type="ORF">CQW29_09195</name>
</gene>
<name>A0A2S9IDC1_9GAMM</name>
<dbReference type="GO" id="GO:0022857">
    <property type="term" value="F:transmembrane transporter activity"/>
    <property type="evidence" value="ECO:0007669"/>
    <property type="project" value="InterPro"/>
</dbReference>
<evidence type="ECO:0000256" key="3">
    <source>
        <dbReference type="ARBA" id="ARBA00022448"/>
    </source>
</evidence>
<reference evidence="9 10" key="1">
    <citation type="submission" date="2017-10" db="EMBL/GenBank/DDBJ databases">
        <title>Draft genome of two endophytic bacteria isolated from 'guarana' Paullinia cupana (Mart.) Ducke.</title>
        <authorList>
            <person name="Siqueira K.A."/>
            <person name="Liotti R.G."/>
            <person name="Mendes T.A."/>
            <person name="Soares M.A."/>
        </authorList>
    </citation>
    <scope>NUCLEOTIDE SEQUENCE [LARGE SCALE GENOMIC DNA]</scope>
    <source>
        <strain evidence="9 10">342</strain>
    </source>
</reference>
<dbReference type="AlphaFoldDB" id="A0A2S9IDC1"/>
<feature type="transmembrane region" description="Helical" evidence="8">
    <location>
        <begin position="137"/>
        <end position="157"/>
    </location>
</feature>
<dbReference type="GO" id="GO:0005886">
    <property type="term" value="C:plasma membrane"/>
    <property type="evidence" value="ECO:0007669"/>
    <property type="project" value="UniProtKB-SubCell"/>
</dbReference>
<proteinExistence type="inferred from homology"/>
<feature type="transmembrane region" description="Helical" evidence="8">
    <location>
        <begin position="80"/>
        <end position="98"/>
    </location>
</feature>
<comment type="caution">
    <text evidence="9">The sequence shown here is derived from an EMBL/GenBank/DDBJ whole genome shotgun (WGS) entry which is preliminary data.</text>
</comment>
<keyword evidence="4" id="KW-1003">Cell membrane</keyword>
<keyword evidence="3" id="KW-0813">Transport</keyword>
<dbReference type="EMBL" id="PDET01000005">
    <property type="protein sequence ID" value="PRD15724.1"/>
    <property type="molecule type" value="Genomic_DNA"/>
</dbReference>
<comment type="subcellular location">
    <subcellularLocation>
        <location evidence="1">Cell membrane</location>
        <topology evidence="1">Multi-pass membrane protein</topology>
    </subcellularLocation>
</comment>
<comment type="similarity">
    <text evidence="2">Belongs to the binding-protein-dependent transport system permease family. FecCD subfamily.</text>
</comment>